<dbReference type="AlphaFoldDB" id="F9G661"/>
<protein>
    <submittedName>
        <fullName evidence="1">Uncharacterized protein</fullName>
    </submittedName>
</protein>
<feature type="non-terminal residue" evidence="1">
    <location>
        <position position="1"/>
    </location>
</feature>
<reference evidence="1" key="1">
    <citation type="journal article" date="2012" name="Mol. Plant Microbe Interact.">
        <title>A highly conserved effector in Fusarium oxysporum is required for full virulence on Arabidopsis.</title>
        <authorList>
            <person name="Thatcher L.F."/>
            <person name="Gardiner D.M."/>
            <person name="Kazan K."/>
            <person name="Manners J."/>
        </authorList>
    </citation>
    <scope>NUCLEOTIDE SEQUENCE [LARGE SCALE GENOMIC DNA]</scope>
    <source>
        <strain evidence="1">Fo5176</strain>
    </source>
</reference>
<evidence type="ECO:0000313" key="1">
    <source>
        <dbReference type="EMBL" id="EGU75346.1"/>
    </source>
</evidence>
<accession>F9G661</accession>
<dbReference type="EMBL" id="AFQF01003493">
    <property type="protein sequence ID" value="EGU75346.1"/>
    <property type="molecule type" value="Genomic_DNA"/>
</dbReference>
<proteinExistence type="predicted"/>
<gene>
    <name evidence="1" type="ORF">FOXB_14143</name>
</gene>
<sequence>YLSSELLFSTFKSLVRLMSDLWQHEKPDIP</sequence>
<comment type="caution">
    <text evidence="1">The sequence shown here is derived from an EMBL/GenBank/DDBJ whole genome shotgun (WGS) entry which is preliminary data.</text>
</comment>
<organism evidence="1">
    <name type="scientific">Fusarium oxysporum (strain Fo5176)</name>
    <name type="common">Fusarium vascular wilt</name>
    <dbReference type="NCBI Taxonomy" id="660025"/>
    <lineage>
        <taxon>Eukaryota</taxon>
        <taxon>Fungi</taxon>
        <taxon>Dikarya</taxon>
        <taxon>Ascomycota</taxon>
        <taxon>Pezizomycotina</taxon>
        <taxon>Sordariomycetes</taxon>
        <taxon>Hypocreomycetidae</taxon>
        <taxon>Hypocreales</taxon>
        <taxon>Nectriaceae</taxon>
        <taxon>Fusarium</taxon>
        <taxon>Fusarium oxysporum species complex</taxon>
    </lineage>
</organism>
<name>F9G661_FUSOF</name>